<feature type="transmembrane region" description="Helical" evidence="5">
    <location>
        <begin position="77"/>
        <end position="99"/>
    </location>
</feature>
<evidence type="ECO:0000313" key="7">
    <source>
        <dbReference type="Proteomes" id="UP000317894"/>
    </source>
</evidence>
<protein>
    <submittedName>
        <fullName evidence="6">DoxX family membrane protein</fullName>
    </submittedName>
</protein>
<dbReference type="AlphaFoldDB" id="A0A552U8D7"/>
<name>A0A552U8D7_9SPHN</name>
<organism evidence="6 7">
    <name type="scientific">Glacieibacterium frigidum</name>
    <dbReference type="NCBI Taxonomy" id="2593303"/>
    <lineage>
        <taxon>Bacteria</taxon>
        <taxon>Pseudomonadati</taxon>
        <taxon>Pseudomonadota</taxon>
        <taxon>Alphaproteobacteria</taxon>
        <taxon>Sphingomonadales</taxon>
        <taxon>Sphingosinicellaceae</taxon>
        <taxon>Glacieibacterium</taxon>
    </lineage>
</organism>
<feature type="transmembrane region" description="Helical" evidence="5">
    <location>
        <begin position="20"/>
        <end position="41"/>
    </location>
</feature>
<reference evidence="6 7" key="1">
    <citation type="submission" date="2019-07" db="EMBL/GenBank/DDBJ databases">
        <title>Novel species isolated from glacier.</title>
        <authorList>
            <person name="Liu Q."/>
            <person name="Xin Y.-H."/>
        </authorList>
    </citation>
    <scope>NUCLEOTIDE SEQUENCE [LARGE SCALE GENOMIC DNA]</scope>
    <source>
        <strain evidence="6 7">LB1R16</strain>
    </source>
</reference>
<evidence type="ECO:0000256" key="3">
    <source>
        <dbReference type="ARBA" id="ARBA00022989"/>
    </source>
</evidence>
<gene>
    <name evidence="6" type="ORF">FMM06_12295</name>
</gene>
<dbReference type="EMBL" id="VJWA01000002">
    <property type="protein sequence ID" value="TRW14480.1"/>
    <property type="molecule type" value="Genomic_DNA"/>
</dbReference>
<keyword evidence="4 5" id="KW-0472">Membrane</keyword>
<evidence type="ECO:0000256" key="4">
    <source>
        <dbReference type="ARBA" id="ARBA00023136"/>
    </source>
</evidence>
<evidence type="ECO:0000256" key="2">
    <source>
        <dbReference type="ARBA" id="ARBA00022692"/>
    </source>
</evidence>
<proteinExistence type="predicted"/>
<dbReference type="InterPro" id="IPR032808">
    <property type="entry name" value="DoxX"/>
</dbReference>
<evidence type="ECO:0000313" key="6">
    <source>
        <dbReference type="EMBL" id="TRW14480.1"/>
    </source>
</evidence>
<keyword evidence="3 5" id="KW-1133">Transmembrane helix</keyword>
<dbReference type="OrthoDB" id="7064507at2"/>
<dbReference type="Proteomes" id="UP000317894">
    <property type="component" value="Unassembled WGS sequence"/>
</dbReference>
<feature type="transmembrane region" description="Helical" evidence="5">
    <location>
        <begin position="53"/>
        <end position="71"/>
    </location>
</feature>
<accession>A0A552U8D7</accession>
<dbReference type="RefSeq" id="WP_144237685.1">
    <property type="nucleotide sequence ID" value="NZ_VJWA01000002.1"/>
</dbReference>
<dbReference type="Pfam" id="PF07681">
    <property type="entry name" value="DoxX"/>
    <property type="match status" value="1"/>
</dbReference>
<comment type="caution">
    <text evidence="6">The sequence shown here is derived from an EMBL/GenBank/DDBJ whole genome shotgun (WGS) entry which is preliminary data.</text>
</comment>
<feature type="transmembrane region" description="Helical" evidence="5">
    <location>
        <begin position="111"/>
        <end position="130"/>
    </location>
</feature>
<keyword evidence="7" id="KW-1185">Reference proteome</keyword>
<keyword evidence="2 5" id="KW-0812">Transmembrane</keyword>
<dbReference type="GO" id="GO:0016020">
    <property type="term" value="C:membrane"/>
    <property type="evidence" value="ECO:0007669"/>
    <property type="project" value="UniProtKB-SubCell"/>
</dbReference>
<evidence type="ECO:0000256" key="1">
    <source>
        <dbReference type="ARBA" id="ARBA00004141"/>
    </source>
</evidence>
<sequence>MPSIISDLLSADWFNVAARVVLTSFFWIAGIFGIAKFGMMVKVIEARRLPKPAAIVAAMIVTELGGSILLITDYRSLGWLGAGWLGVFTFLSIPLGHPFWKYPPPKNMEEFQIALEHVAVVGGLMCAAVLTTL</sequence>
<comment type="subcellular location">
    <subcellularLocation>
        <location evidence="1">Membrane</location>
        <topology evidence="1">Multi-pass membrane protein</topology>
    </subcellularLocation>
</comment>
<evidence type="ECO:0000256" key="5">
    <source>
        <dbReference type="SAM" id="Phobius"/>
    </source>
</evidence>